<protein>
    <submittedName>
        <fullName evidence="1">Uncharacterized protein</fullName>
    </submittedName>
</protein>
<sequence>MDAAVELEQELHRPVDLALSIDPRMWQYIEPDLIELPL</sequence>
<keyword evidence="2" id="KW-1185">Reference proteome</keyword>
<dbReference type="AlphaFoldDB" id="A0A2Z5R366"/>
<gene>
    <name evidence="1" type="ORF">RA11412_2725</name>
</gene>
<dbReference type="Proteomes" id="UP000250241">
    <property type="component" value="Chromosome"/>
</dbReference>
<accession>A0A2Z5R366</accession>
<evidence type="ECO:0000313" key="2">
    <source>
        <dbReference type="Proteomes" id="UP000250241"/>
    </source>
</evidence>
<organism evidence="1 2">
    <name type="scientific">Rothia aeria</name>
    <dbReference type="NCBI Taxonomy" id="172042"/>
    <lineage>
        <taxon>Bacteria</taxon>
        <taxon>Bacillati</taxon>
        <taxon>Actinomycetota</taxon>
        <taxon>Actinomycetes</taxon>
        <taxon>Micrococcales</taxon>
        <taxon>Micrococcaceae</taxon>
        <taxon>Rothia</taxon>
    </lineage>
</organism>
<dbReference type="EMBL" id="AP017895">
    <property type="protein sequence ID" value="BAV89024.1"/>
    <property type="molecule type" value="Genomic_DNA"/>
</dbReference>
<reference evidence="1 2" key="1">
    <citation type="submission" date="2016-10" db="EMBL/GenBank/DDBJ databases">
        <title>Genome sequence of Rothia aeria strain JCM11412.</title>
        <authorList>
            <person name="Nambu T."/>
        </authorList>
    </citation>
    <scope>NUCLEOTIDE SEQUENCE [LARGE SCALE GENOMIC DNA]</scope>
    <source>
        <strain evidence="1 2">JCM 11412</strain>
    </source>
</reference>
<dbReference type="KEGG" id="raj:RA11412_2725"/>
<evidence type="ECO:0000313" key="1">
    <source>
        <dbReference type="EMBL" id="BAV89024.1"/>
    </source>
</evidence>
<proteinExistence type="predicted"/>
<name>A0A2Z5R366_9MICC</name>